<dbReference type="InterPro" id="IPR020806">
    <property type="entry name" value="PKS_PP-bd"/>
</dbReference>
<dbReference type="RefSeq" id="WP_015662709.1">
    <property type="nucleotide sequence ID" value="NC_020504.1"/>
</dbReference>
<sequence length="1269" mass="137854">MTALPLSHAQRRLWFLEHMGPGGAAYHLATAVRLTGPVSVRALGAALADVVERHEPLRTVYSDEPRQIILEPALARPELTVTTVSADELDDAVRAATSAPFRIDERPPFRAALFRTGPEDHLLVLTAHHIAVDGWSIPLLIRDLGTAYRARAAGLPGPDWPELPVRYSDYTLWQRELLGDPTDPRSLRTRQTEYWTRVLADLPDTPALPTDRPRPATARHHGARAPLTCDPERYRDLVRLAHEHRCTSFMAVHALLAVLLGRLGADDDSVLGAAVSGRTEEPMADLVGFFVNTLVLRTDLSGDPTFRQVLDRVRQVDLDAYAHQDLPFDLLVEALNPSRSLAHHPLFQVLLAFESHEAAQLDFGALRAERHPVDGPPAAKVDLTFQLTEDSGLTGYLEYDTDLFEPDTAEAIPARLNLLLDAVVADPDRPVADIDLRTPDERELIAAGRPDDRGPVTTLPQSLADQAARTPDAPAVVCGATTLTYADLHARADELAARLAETGAAPGGIVAVAMPRSLDFVIAILAVLKSGCAYLPVDPELPTARVEDMLAETRPVCVLTEKGIRVGAPGRPGASAGPPLPEHPAYVIHTSGSTGRPKGVVVPHAAIDNRLRWMQDEYPLQAGDRVLHKTPAGFDVSVWELFWPLREGAVMVVAGPDEHRDPARLARTIREQGVTIAHFVPSMLDLFLGEPEAADCTGLRRVFASGEALPTETARRFHETLPEVSLVNLYGPTEAAVDVTHQPYDPADDGPVPIGLPVARTRTYVLDKALRPCPPGVPGELYLAGAQLADGYLRRPALSATRFVADPYGPPGSRMYRTGDIVRQRRDGVLLYLGRTDQQVKLHGRRLELGEIESLLRADGSVGNCCAVLHAAEQRLIAYVTPGAQAPPDPARLRARLAERLPAAAVPNAIVVLDRLPLTPNGKLDRAALPLPAPPTRSTDPDNAPRTPQEKAVARAFAAVLGLPEPDRDTDFFGSGGHSLLAVRLARRLREEFGTDVPVQAVFRWPTVAGLARNLADASSDGTEPLLTLRSGGEGAPLFFVHPGTGLSWCYHRLLEHVDTDRPAYALQAPGLSGRELPTGVEEMADDYLRRIRQIQPEGPYHLLGWSLGGRIAHAMAVRLRQSGEQVGLLALFDSHPTSDDPADDDELTRQALANLCDGHDDVGFAEIRARVPLLTDAEPDRIRAVLQVGVTHLRLAQDFVPDCYDGDLVLLTARGAEPPDLGWSRFVTGRVTVVPVDCGHYDMFTTAVERTGRLLDPFLAVPAPEELS</sequence>
<comment type="similarity">
    <text evidence="2">Belongs to the ATP-dependent AMP-binding enzyme family.</text>
</comment>
<dbReference type="InterPro" id="IPR001031">
    <property type="entry name" value="Thioesterase"/>
</dbReference>
<evidence type="ECO:0000313" key="8">
    <source>
        <dbReference type="Proteomes" id="UP000008043"/>
    </source>
</evidence>
<dbReference type="HOGENOM" id="CLU_000022_2_13_11"/>
<dbReference type="Pfam" id="PF13193">
    <property type="entry name" value="AMP-binding_C"/>
    <property type="match status" value="1"/>
</dbReference>
<dbReference type="InterPro" id="IPR042099">
    <property type="entry name" value="ANL_N_sf"/>
</dbReference>
<evidence type="ECO:0000313" key="7">
    <source>
        <dbReference type="EMBL" id="CCK32383.1"/>
    </source>
</evidence>
<feature type="region of interest" description="Disordered" evidence="5">
    <location>
        <begin position="205"/>
        <end position="224"/>
    </location>
</feature>
<dbReference type="GO" id="GO:0008610">
    <property type="term" value="P:lipid biosynthetic process"/>
    <property type="evidence" value="ECO:0007669"/>
    <property type="project" value="UniProtKB-ARBA"/>
</dbReference>
<accession>K4RF06</accession>
<gene>
    <name evidence="7" type="primary">dhbF1</name>
    <name evidence="7" type="ORF">BN159_8004</name>
</gene>
<dbReference type="InterPro" id="IPR020845">
    <property type="entry name" value="AMP-binding_CS"/>
</dbReference>
<evidence type="ECO:0000256" key="2">
    <source>
        <dbReference type="ARBA" id="ARBA00006432"/>
    </source>
</evidence>
<name>K4RF06_STRDJ</name>
<dbReference type="SUPFAM" id="SSF52777">
    <property type="entry name" value="CoA-dependent acyltransferases"/>
    <property type="match status" value="2"/>
</dbReference>
<dbReference type="FunFam" id="3.40.50.12780:FF:000012">
    <property type="entry name" value="Non-ribosomal peptide synthetase"/>
    <property type="match status" value="1"/>
</dbReference>
<dbReference type="CDD" id="cd19540">
    <property type="entry name" value="LCL_NRPS-like"/>
    <property type="match status" value="1"/>
</dbReference>
<dbReference type="KEGG" id="sdv:BN159_8004"/>
<dbReference type="GO" id="GO:0072330">
    <property type="term" value="P:monocarboxylic acid biosynthetic process"/>
    <property type="evidence" value="ECO:0007669"/>
    <property type="project" value="UniProtKB-ARBA"/>
</dbReference>
<dbReference type="Pfam" id="PF00550">
    <property type="entry name" value="PP-binding"/>
    <property type="match status" value="1"/>
</dbReference>
<dbReference type="Gene3D" id="3.30.559.30">
    <property type="entry name" value="Nonribosomal peptide synthetase, condensation domain"/>
    <property type="match status" value="1"/>
</dbReference>
<dbReference type="Gene3D" id="3.30.559.10">
    <property type="entry name" value="Chloramphenicol acetyltransferase-like domain"/>
    <property type="match status" value="1"/>
</dbReference>
<dbReference type="InterPro" id="IPR020802">
    <property type="entry name" value="TesA-like"/>
</dbReference>
<dbReference type="GO" id="GO:0003824">
    <property type="term" value="F:catalytic activity"/>
    <property type="evidence" value="ECO:0007669"/>
    <property type="project" value="InterPro"/>
</dbReference>
<dbReference type="Pfam" id="PF00668">
    <property type="entry name" value="Condensation"/>
    <property type="match status" value="1"/>
</dbReference>
<dbReference type="InterPro" id="IPR001242">
    <property type="entry name" value="Condensation_dom"/>
</dbReference>
<dbReference type="GO" id="GO:0005829">
    <property type="term" value="C:cytosol"/>
    <property type="evidence" value="ECO:0007669"/>
    <property type="project" value="TreeGrafter"/>
</dbReference>
<dbReference type="GO" id="GO:0044550">
    <property type="term" value="P:secondary metabolite biosynthetic process"/>
    <property type="evidence" value="ECO:0007669"/>
    <property type="project" value="TreeGrafter"/>
</dbReference>
<dbReference type="Pfam" id="PF00501">
    <property type="entry name" value="AMP-binding"/>
    <property type="match status" value="1"/>
</dbReference>
<evidence type="ECO:0000256" key="4">
    <source>
        <dbReference type="ARBA" id="ARBA00022553"/>
    </source>
</evidence>
<dbReference type="SMART" id="SM00824">
    <property type="entry name" value="PKS_TE"/>
    <property type="match status" value="1"/>
</dbReference>
<dbReference type="InterPro" id="IPR006162">
    <property type="entry name" value="Ppantetheine_attach_site"/>
</dbReference>
<reference evidence="7 8" key="1">
    <citation type="journal article" date="2012" name="J. Bacteriol.">
        <title>Genome sequence of the bacterium Streptomyces davawensis JCM 4913 and heterologous production of the unique antibiotic roseoflavin.</title>
        <authorList>
            <person name="Jankowitsch F."/>
            <person name="Schwarz J."/>
            <person name="Ruckert C."/>
            <person name="Gust B."/>
            <person name="Szczepanowski R."/>
            <person name="Blom J."/>
            <person name="Pelzer S."/>
            <person name="Kalinowski J."/>
            <person name="Mack M."/>
        </authorList>
    </citation>
    <scope>NUCLEOTIDE SEQUENCE [LARGE SCALE GENOMIC DNA]</scope>
    <source>
        <strain evidence="8">DSM 101723 / JCM 4913 / KCC S-0913 / 768</strain>
    </source>
</reference>
<dbReference type="OrthoDB" id="2472181at2"/>
<feature type="region of interest" description="Disordered" evidence="5">
    <location>
        <begin position="925"/>
        <end position="949"/>
    </location>
</feature>
<dbReference type="Gene3D" id="3.40.50.12780">
    <property type="entry name" value="N-terminal domain of ligase-like"/>
    <property type="match status" value="1"/>
</dbReference>
<dbReference type="AlphaFoldDB" id="K4RF06"/>
<dbReference type="PANTHER" id="PTHR45527">
    <property type="entry name" value="NONRIBOSOMAL PEPTIDE SYNTHETASE"/>
    <property type="match status" value="1"/>
</dbReference>
<dbReference type="InterPro" id="IPR025110">
    <property type="entry name" value="AMP-bd_C"/>
</dbReference>
<dbReference type="InterPro" id="IPR000873">
    <property type="entry name" value="AMP-dep_synth/lig_dom"/>
</dbReference>
<keyword evidence="3" id="KW-0596">Phosphopantetheine</keyword>
<keyword evidence="8" id="KW-1185">Reference proteome</keyword>
<organism evidence="7 8">
    <name type="scientific">Streptomyces davaonensis (strain DSM 101723 / JCM 4913 / KCC S-0913 / 768)</name>
    <dbReference type="NCBI Taxonomy" id="1214101"/>
    <lineage>
        <taxon>Bacteria</taxon>
        <taxon>Bacillati</taxon>
        <taxon>Actinomycetota</taxon>
        <taxon>Actinomycetes</taxon>
        <taxon>Kitasatosporales</taxon>
        <taxon>Streptomycetaceae</taxon>
        <taxon>Streptomyces</taxon>
    </lineage>
</organism>
<dbReference type="Proteomes" id="UP000008043">
    <property type="component" value="Chromosome"/>
</dbReference>
<dbReference type="InterPro" id="IPR023213">
    <property type="entry name" value="CAT-like_dom_sf"/>
</dbReference>
<dbReference type="CDD" id="cd05930">
    <property type="entry name" value="A_NRPS"/>
    <property type="match status" value="1"/>
</dbReference>
<feature type="domain" description="Carrier" evidence="6">
    <location>
        <begin position="944"/>
        <end position="1019"/>
    </location>
</feature>
<dbReference type="STRING" id="1214101.BN159_8004"/>
<dbReference type="PROSITE" id="PS00012">
    <property type="entry name" value="PHOSPHOPANTETHEINE"/>
    <property type="match status" value="1"/>
</dbReference>
<dbReference type="SUPFAM" id="SSF56801">
    <property type="entry name" value="Acetyl-CoA synthetase-like"/>
    <property type="match status" value="1"/>
</dbReference>
<dbReference type="NCBIfam" id="TIGR01733">
    <property type="entry name" value="AA-adenyl-dom"/>
    <property type="match status" value="1"/>
</dbReference>
<dbReference type="Gene3D" id="3.40.50.1820">
    <property type="entry name" value="alpha/beta hydrolase"/>
    <property type="match status" value="1"/>
</dbReference>
<dbReference type="PATRIC" id="fig|1214101.3.peg.8101"/>
<keyword evidence="4" id="KW-0597">Phosphoprotein</keyword>
<dbReference type="InterPro" id="IPR010071">
    <property type="entry name" value="AA_adenyl_dom"/>
</dbReference>
<dbReference type="EMBL" id="HE971709">
    <property type="protein sequence ID" value="CCK32383.1"/>
    <property type="molecule type" value="Genomic_DNA"/>
</dbReference>
<dbReference type="SUPFAM" id="SSF53474">
    <property type="entry name" value="alpha/beta-Hydrolases"/>
    <property type="match status" value="1"/>
</dbReference>
<proteinExistence type="inferred from homology"/>
<dbReference type="InterPro" id="IPR045851">
    <property type="entry name" value="AMP-bd_C_sf"/>
</dbReference>
<comment type="cofactor">
    <cofactor evidence="1">
        <name>pantetheine 4'-phosphate</name>
        <dbReference type="ChEBI" id="CHEBI:47942"/>
    </cofactor>
</comment>
<dbReference type="InterPro" id="IPR009081">
    <property type="entry name" value="PP-bd_ACP"/>
</dbReference>
<dbReference type="SMART" id="SM00823">
    <property type="entry name" value="PKS_PP"/>
    <property type="match status" value="1"/>
</dbReference>
<evidence type="ECO:0000256" key="1">
    <source>
        <dbReference type="ARBA" id="ARBA00001957"/>
    </source>
</evidence>
<evidence type="ECO:0000256" key="5">
    <source>
        <dbReference type="SAM" id="MobiDB-lite"/>
    </source>
</evidence>
<dbReference type="PANTHER" id="PTHR45527:SF1">
    <property type="entry name" value="FATTY ACID SYNTHASE"/>
    <property type="match status" value="1"/>
</dbReference>
<evidence type="ECO:0000259" key="6">
    <source>
        <dbReference type="PROSITE" id="PS50075"/>
    </source>
</evidence>
<dbReference type="Gene3D" id="3.30.300.30">
    <property type="match status" value="1"/>
</dbReference>
<dbReference type="GO" id="GO:0017000">
    <property type="term" value="P:antibiotic biosynthetic process"/>
    <property type="evidence" value="ECO:0007669"/>
    <property type="project" value="UniProtKB-ARBA"/>
</dbReference>
<dbReference type="SUPFAM" id="SSF47336">
    <property type="entry name" value="ACP-like"/>
    <property type="match status" value="1"/>
</dbReference>
<dbReference type="PROSITE" id="PS00455">
    <property type="entry name" value="AMP_BINDING"/>
    <property type="match status" value="1"/>
</dbReference>
<dbReference type="GO" id="GO:0043041">
    <property type="term" value="P:amino acid activation for nonribosomal peptide biosynthetic process"/>
    <property type="evidence" value="ECO:0007669"/>
    <property type="project" value="TreeGrafter"/>
</dbReference>
<dbReference type="FunFam" id="1.10.1200.10:FF:000016">
    <property type="entry name" value="Non-ribosomal peptide synthase"/>
    <property type="match status" value="1"/>
</dbReference>
<dbReference type="PROSITE" id="PS50075">
    <property type="entry name" value="CARRIER"/>
    <property type="match status" value="1"/>
</dbReference>
<dbReference type="GO" id="GO:0031177">
    <property type="term" value="F:phosphopantetheine binding"/>
    <property type="evidence" value="ECO:0007669"/>
    <property type="project" value="InterPro"/>
</dbReference>
<dbReference type="InterPro" id="IPR029058">
    <property type="entry name" value="AB_hydrolase_fold"/>
</dbReference>
<dbReference type="InterPro" id="IPR036736">
    <property type="entry name" value="ACP-like_sf"/>
</dbReference>
<protein>
    <submittedName>
        <fullName evidence="7">Dimodular nonribosomal peptide synthase</fullName>
    </submittedName>
</protein>
<dbReference type="Pfam" id="PF00975">
    <property type="entry name" value="Thioesterase"/>
    <property type="match status" value="1"/>
</dbReference>
<evidence type="ECO:0000256" key="3">
    <source>
        <dbReference type="ARBA" id="ARBA00022450"/>
    </source>
</evidence>
<dbReference type="eggNOG" id="COG1020">
    <property type="taxonomic scope" value="Bacteria"/>
</dbReference>